<keyword evidence="3" id="KW-1185">Reference proteome</keyword>
<dbReference type="AlphaFoldDB" id="A0A6G1E9C9"/>
<evidence type="ECO:0000313" key="2">
    <source>
        <dbReference type="EMBL" id="KAF0921715.1"/>
    </source>
</evidence>
<evidence type="ECO:0000313" key="3">
    <source>
        <dbReference type="Proteomes" id="UP000479710"/>
    </source>
</evidence>
<feature type="region of interest" description="Disordered" evidence="1">
    <location>
        <begin position="1"/>
        <end position="36"/>
    </location>
</feature>
<dbReference type="Proteomes" id="UP000479710">
    <property type="component" value="Unassembled WGS sequence"/>
</dbReference>
<name>A0A6G1E9C9_9ORYZ</name>
<reference evidence="2 3" key="1">
    <citation type="submission" date="2019-11" db="EMBL/GenBank/DDBJ databases">
        <title>Whole genome sequence of Oryza granulata.</title>
        <authorList>
            <person name="Li W."/>
        </authorList>
    </citation>
    <scope>NUCLEOTIDE SEQUENCE [LARGE SCALE GENOMIC DNA]</scope>
    <source>
        <strain evidence="3">cv. Menghai</strain>
        <tissue evidence="2">Leaf</tissue>
    </source>
</reference>
<comment type="caution">
    <text evidence="2">The sequence shown here is derived from an EMBL/GenBank/DDBJ whole genome shotgun (WGS) entry which is preliminary data.</text>
</comment>
<evidence type="ECO:0000256" key="1">
    <source>
        <dbReference type="SAM" id="MobiDB-lite"/>
    </source>
</evidence>
<protein>
    <submittedName>
        <fullName evidence="2">Uncharacterized protein</fullName>
    </submittedName>
</protein>
<accession>A0A6G1E9C9</accession>
<dbReference type="EMBL" id="SPHZ02000004">
    <property type="protein sequence ID" value="KAF0921715.1"/>
    <property type="molecule type" value="Genomic_DNA"/>
</dbReference>
<organism evidence="2 3">
    <name type="scientific">Oryza meyeriana var. granulata</name>
    <dbReference type="NCBI Taxonomy" id="110450"/>
    <lineage>
        <taxon>Eukaryota</taxon>
        <taxon>Viridiplantae</taxon>
        <taxon>Streptophyta</taxon>
        <taxon>Embryophyta</taxon>
        <taxon>Tracheophyta</taxon>
        <taxon>Spermatophyta</taxon>
        <taxon>Magnoliopsida</taxon>
        <taxon>Liliopsida</taxon>
        <taxon>Poales</taxon>
        <taxon>Poaceae</taxon>
        <taxon>BOP clade</taxon>
        <taxon>Oryzoideae</taxon>
        <taxon>Oryzeae</taxon>
        <taxon>Oryzinae</taxon>
        <taxon>Oryza</taxon>
        <taxon>Oryza meyeriana</taxon>
    </lineage>
</organism>
<sequence length="81" mass="8677">MPDLPQNAASTSEMRLRPLHRRRSSTDGITLGDGRQGQAHLNSRALFGSLLPLGLLPLVARSKPAPRGVPCAARTLVDLEP</sequence>
<proteinExistence type="predicted"/>
<gene>
    <name evidence="2" type="ORF">E2562_016989</name>
</gene>